<dbReference type="InterPro" id="IPR010261">
    <property type="entry name" value="Tir_chaperone"/>
</dbReference>
<organism evidence="1 2">
    <name type="scientific">Ramlibacter rhizophilus</name>
    <dbReference type="NCBI Taxonomy" id="1781167"/>
    <lineage>
        <taxon>Bacteria</taxon>
        <taxon>Pseudomonadati</taxon>
        <taxon>Pseudomonadota</taxon>
        <taxon>Betaproteobacteria</taxon>
        <taxon>Burkholderiales</taxon>
        <taxon>Comamonadaceae</taxon>
        <taxon>Ramlibacter</taxon>
    </lineage>
</organism>
<dbReference type="Gene3D" id="3.30.1460.10">
    <property type="match status" value="1"/>
</dbReference>
<evidence type="ECO:0000313" key="1">
    <source>
        <dbReference type="EMBL" id="TFZ03249.1"/>
    </source>
</evidence>
<dbReference type="Pfam" id="PF05932">
    <property type="entry name" value="CesT"/>
    <property type="match status" value="1"/>
</dbReference>
<name>A0A4Z0BZ66_9BURK</name>
<protein>
    <submittedName>
        <fullName evidence="1">CesT family type III secretion system chaperone</fullName>
    </submittedName>
</protein>
<accession>A0A4Z0BZ66</accession>
<dbReference type="EMBL" id="SMLL01000002">
    <property type="protein sequence ID" value="TFZ03249.1"/>
    <property type="molecule type" value="Genomic_DNA"/>
</dbReference>
<dbReference type="CDD" id="cd16364">
    <property type="entry name" value="T3SC_I-like"/>
    <property type="match status" value="1"/>
</dbReference>
<dbReference type="SUPFAM" id="SSF69635">
    <property type="entry name" value="Type III secretory system chaperone-like"/>
    <property type="match status" value="1"/>
</dbReference>
<gene>
    <name evidence="1" type="ORF">EZ242_04995</name>
</gene>
<dbReference type="RefSeq" id="WP_135284048.1">
    <property type="nucleotide sequence ID" value="NZ_SMLL01000002.1"/>
</dbReference>
<sequence length="159" mass="17711">MDKRQLAEKLISKFGTLLTLPELRLDDHSNSCVLLFDGDIVLNIEFDEPTGQLILSTYLDELPVDSPEAILRELMVANLYWHRTDGATLGLEDATNGVILAQARMVTELDDASFEKMVETFVNQAERWKKRLGEAKTSVNAAAPMAQLPHLAEGPRIFG</sequence>
<evidence type="ECO:0000313" key="2">
    <source>
        <dbReference type="Proteomes" id="UP000297564"/>
    </source>
</evidence>
<comment type="caution">
    <text evidence="1">The sequence shown here is derived from an EMBL/GenBank/DDBJ whole genome shotgun (WGS) entry which is preliminary data.</text>
</comment>
<dbReference type="OrthoDB" id="8636815at2"/>
<keyword evidence="2" id="KW-1185">Reference proteome</keyword>
<dbReference type="AlphaFoldDB" id="A0A4Z0BZ66"/>
<dbReference type="Proteomes" id="UP000297564">
    <property type="component" value="Unassembled WGS sequence"/>
</dbReference>
<proteinExistence type="predicted"/>
<dbReference type="GO" id="GO:0030254">
    <property type="term" value="P:protein secretion by the type III secretion system"/>
    <property type="evidence" value="ECO:0007669"/>
    <property type="project" value="InterPro"/>
</dbReference>
<reference evidence="1 2" key="1">
    <citation type="submission" date="2019-03" db="EMBL/GenBank/DDBJ databases">
        <title>Ramlibacter rhizophilus CCTCC AB2015357, whole genome shotgun sequence.</title>
        <authorList>
            <person name="Zhang X."/>
            <person name="Feng G."/>
            <person name="Zhu H."/>
        </authorList>
    </citation>
    <scope>NUCLEOTIDE SEQUENCE [LARGE SCALE GENOMIC DNA]</scope>
    <source>
        <strain evidence="1 2">CCTCC AB2015357</strain>
    </source>
</reference>